<protein>
    <submittedName>
        <fullName evidence="1">Uncharacterized protein</fullName>
    </submittedName>
</protein>
<sequence>MLDLADQGVAGIGTCALVVECLDGKFVDHCKEILFLDAPLLDGGGDVQLLLQLLDACYQGLYPHRLRVA</sequence>
<name>A0A644WXW1_9ZZZZ</name>
<gene>
    <name evidence="1" type="ORF">SDC9_54976</name>
</gene>
<comment type="caution">
    <text evidence="1">The sequence shown here is derived from an EMBL/GenBank/DDBJ whole genome shotgun (WGS) entry which is preliminary data.</text>
</comment>
<dbReference type="EMBL" id="VSSQ01001477">
    <property type="protein sequence ID" value="MPM08662.1"/>
    <property type="molecule type" value="Genomic_DNA"/>
</dbReference>
<accession>A0A644WXW1</accession>
<organism evidence="1">
    <name type="scientific">bioreactor metagenome</name>
    <dbReference type="NCBI Taxonomy" id="1076179"/>
    <lineage>
        <taxon>unclassified sequences</taxon>
        <taxon>metagenomes</taxon>
        <taxon>ecological metagenomes</taxon>
    </lineage>
</organism>
<proteinExistence type="predicted"/>
<evidence type="ECO:0000313" key="1">
    <source>
        <dbReference type="EMBL" id="MPM08662.1"/>
    </source>
</evidence>
<reference evidence="1" key="1">
    <citation type="submission" date="2019-08" db="EMBL/GenBank/DDBJ databases">
        <authorList>
            <person name="Kucharzyk K."/>
            <person name="Murdoch R.W."/>
            <person name="Higgins S."/>
            <person name="Loffler F."/>
        </authorList>
    </citation>
    <scope>NUCLEOTIDE SEQUENCE</scope>
</reference>
<dbReference type="AlphaFoldDB" id="A0A644WXW1"/>